<evidence type="ECO:0000256" key="2">
    <source>
        <dbReference type="SAM" id="SignalP"/>
    </source>
</evidence>
<dbReference type="InterPro" id="IPR050592">
    <property type="entry name" value="GDSL_lipolytic_enzyme"/>
</dbReference>
<dbReference type="PANTHER" id="PTHR45642">
    <property type="entry name" value="GDSL ESTERASE/LIPASE EXL3"/>
    <property type="match status" value="1"/>
</dbReference>
<proteinExistence type="inferred from homology"/>
<dbReference type="Gene3D" id="3.40.50.1110">
    <property type="entry name" value="SGNH hydrolase"/>
    <property type="match status" value="1"/>
</dbReference>
<dbReference type="GO" id="GO:0006629">
    <property type="term" value="P:lipid metabolic process"/>
    <property type="evidence" value="ECO:0007669"/>
    <property type="project" value="InterPro"/>
</dbReference>
<keyword evidence="2" id="KW-0732">Signal</keyword>
<feature type="signal peptide" evidence="2">
    <location>
        <begin position="1"/>
        <end position="28"/>
    </location>
</feature>
<evidence type="ECO:0000256" key="1">
    <source>
        <dbReference type="ARBA" id="ARBA00008668"/>
    </source>
</evidence>
<dbReference type="GO" id="GO:0016298">
    <property type="term" value="F:lipase activity"/>
    <property type="evidence" value="ECO:0007669"/>
    <property type="project" value="InterPro"/>
</dbReference>
<organism evidence="3 4">
    <name type="scientific">Cannabis sativa</name>
    <name type="common">Hemp</name>
    <name type="synonym">Marijuana</name>
    <dbReference type="NCBI Taxonomy" id="3483"/>
    <lineage>
        <taxon>Eukaryota</taxon>
        <taxon>Viridiplantae</taxon>
        <taxon>Streptophyta</taxon>
        <taxon>Embryophyta</taxon>
        <taxon>Tracheophyta</taxon>
        <taxon>Spermatophyta</taxon>
        <taxon>Magnoliopsida</taxon>
        <taxon>eudicotyledons</taxon>
        <taxon>Gunneridae</taxon>
        <taxon>Pentapetalae</taxon>
        <taxon>rosids</taxon>
        <taxon>fabids</taxon>
        <taxon>Rosales</taxon>
        <taxon>Cannabaceae</taxon>
        <taxon>Cannabis</taxon>
    </lineage>
</organism>
<evidence type="ECO:0000313" key="3">
    <source>
        <dbReference type="EMBL" id="KAF4404323.1"/>
    </source>
</evidence>
<dbReference type="AlphaFoldDB" id="A0A7J6I9S1"/>
<dbReference type="InterPro" id="IPR035669">
    <property type="entry name" value="SGNH_plant_lipase-like"/>
</dbReference>
<dbReference type="PANTHER" id="PTHR45642:SF135">
    <property type="entry name" value="GDSL ESTERASE_LIPASE EXL2"/>
    <property type="match status" value="1"/>
</dbReference>
<keyword evidence="4" id="KW-1185">Reference proteome</keyword>
<dbReference type="CDD" id="cd01837">
    <property type="entry name" value="SGNH_plant_lipase_like"/>
    <property type="match status" value="1"/>
</dbReference>
<comment type="caution">
    <text evidence="3">The sequence shown here is derived from an EMBL/GenBank/DDBJ whole genome shotgun (WGS) entry which is preliminary data.</text>
</comment>
<dbReference type="InterPro" id="IPR036514">
    <property type="entry name" value="SGNH_hydro_sf"/>
</dbReference>
<feature type="chain" id="PRO_5029654376" description="GDSL esterase/lipase EXL3" evidence="2">
    <location>
        <begin position="29"/>
        <end position="369"/>
    </location>
</feature>
<comment type="similarity">
    <text evidence="1">Belongs to the 'GDSL' lipolytic enzyme family.</text>
</comment>
<evidence type="ECO:0000313" key="4">
    <source>
        <dbReference type="Proteomes" id="UP000583929"/>
    </source>
</evidence>
<dbReference type="EMBL" id="JAATIQ010000002">
    <property type="protein sequence ID" value="KAF4404323.1"/>
    <property type="molecule type" value="Genomic_DNA"/>
</dbReference>
<reference evidence="3 4" key="1">
    <citation type="journal article" date="2020" name="bioRxiv">
        <title>Sequence and annotation of 42 cannabis genomes reveals extensive copy number variation in cannabinoid synthesis and pathogen resistance genes.</title>
        <authorList>
            <person name="Mckernan K.J."/>
            <person name="Helbert Y."/>
            <person name="Kane L.T."/>
            <person name="Ebling H."/>
            <person name="Zhang L."/>
            <person name="Liu B."/>
            <person name="Eaton Z."/>
            <person name="Mclaughlin S."/>
            <person name="Kingan S."/>
            <person name="Baybayan P."/>
            <person name="Concepcion G."/>
            <person name="Jordan M."/>
            <person name="Riva A."/>
            <person name="Barbazuk W."/>
            <person name="Harkins T."/>
        </authorList>
    </citation>
    <scope>NUCLEOTIDE SEQUENCE [LARGE SCALE GENOMIC DNA]</scope>
    <source>
        <strain evidence="4">cv. Jamaican Lion 4</strain>
        <tissue evidence="3">Leaf</tissue>
    </source>
</reference>
<sequence length="369" mass="40973">MRKVMWRYWTASFLVICVLNKLLLISEGSSSDYVSSSSSSVSAVIMFGDSIVDTGNNNNNILSPARSNFPPYGRDFIGSKPTGRYSNGKVPSDLFAEGLGVKELLPPYADPNLTPKDLLTGVCFAVGGVGYDAYTSKLADVPALSDQLEKFKEYIEKLKGIAGEEKTKMILSNSIVFVVLSSNDIANTYFNSISIRRWQYDASSYTDLLVKYATDFIKELYGLGTRRIGVIGAPPIGCVPSQRTMGGGLERNCYDEENQVAIMFNSKLSSSLDYLTKHYVNHDARLAYIDIYYPLLHVIQNPTQYGFKISKKGCCGTGLIEAAKTCNSLDKTCVDANDYVFWDAYHPTEKAYKIIVKDIIKSLYEVHNF</sequence>
<dbReference type="Proteomes" id="UP000583929">
    <property type="component" value="Unassembled WGS sequence"/>
</dbReference>
<dbReference type="PROSITE" id="PS01098">
    <property type="entry name" value="LIPASE_GDSL_SER"/>
    <property type="match status" value="1"/>
</dbReference>
<dbReference type="Pfam" id="PF00657">
    <property type="entry name" value="Lipase_GDSL"/>
    <property type="match status" value="1"/>
</dbReference>
<dbReference type="SUPFAM" id="SSF52266">
    <property type="entry name" value="SGNH hydrolase"/>
    <property type="match status" value="1"/>
</dbReference>
<dbReference type="InterPro" id="IPR008265">
    <property type="entry name" value="Lipase_GDSL_AS"/>
</dbReference>
<dbReference type="InterPro" id="IPR001087">
    <property type="entry name" value="GDSL"/>
</dbReference>
<gene>
    <name evidence="3" type="ORF">G4B88_014779</name>
</gene>
<dbReference type="GO" id="GO:0005576">
    <property type="term" value="C:extracellular region"/>
    <property type="evidence" value="ECO:0007669"/>
    <property type="project" value="TreeGrafter"/>
</dbReference>
<name>A0A7J6I9S1_CANSA</name>
<evidence type="ECO:0008006" key="5">
    <source>
        <dbReference type="Google" id="ProtNLM"/>
    </source>
</evidence>
<accession>A0A7J6I9S1</accession>
<protein>
    <recommendedName>
        <fullName evidence="5">GDSL esterase/lipase EXL3</fullName>
    </recommendedName>
</protein>
<dbReference type="FunFam" id="3.40.50.1110:FF:000003">
    <property type="entry name" value="GDSL esterase/lipase APG"/>
    <property type="match status" value="1"/>
</dbReference>